<dbReference type="CDD" id="cd24161">
    <property type="entry name" value="NUDIX_ADPRase_Ndx2"/>
    <property type="match status" value="1"/>
</dbReference>
<evidence type="ECO:0000256" key="2">
    <source>
        <dbReference type="ARBA" id="ARBA00001946"/>
    </source>
</evidence>
<comment type="catalytic activity">
    <reaction evidence="1">
        <text>GDP-alpha-D-mannose + H2O = alpha-D-mannose 1-phosphate + GMP + 2 H(+)</text>
        <dbReference type="Rhea" id="RHEA:27978"/>
        <dbReference type="ChEBI" id="CHEBI:15377"/>
        <dbReference type="ChEBI" id="CHEBI:15378"/>
        <dbReference type="ChEBI" id="CHEBI:57527"/>
        <dbReference type="ChEBI" id="CHEBI:58115"/>
        <dbReference type="ChEBI" id="CHEBI:58409"/>
    </reaction>
</comment>
<sequence length="180" mass="20238">MSENPWKTLSKKTEYENPWIRVEEHQVVNPAGKRGIYGKVHFKNYALGIIPIDEDLNTWLIGQFRYTLDGYSWEIPMGGGPEGKDCLESAQRELKEETGLTARSWTEILKIHTSNSATDEVGWVYLAKDLEEGETEFEETEKLAIKKLPLAEAIEMVISGEITDAISIAGLLKVGRLLGI</sequence>
<reference evidence="9" key="1">
    <citation type="submission" date="2023-06" db="EMBL/GenBank/DDBJ databases">
        <title>Robiginitalea aurantiacus sp. nov. and Algoriphagus sediminis sp. nov., isolated from coastal sediment.</title>
        <authorList>
            <person name="Zhou Z.Y."/>
            <person name="An J."/>
            <person name="Jia Y.W."/>
            <person name="Du Z.J."/>
        </authorList>
    </citation>
    <scope>NUCLEOTIDE SEQUENCE</scope>
    <source>
        <strain evidence="9">C2-7</strain>
    </source>
</reference>
<dbReference type="SUPFAM" id="SSF55811">
    <property type="entry name" value="Nudix"/>
    <property type="match status" value="1"/>
</dbReference>
<evidence type="ECO:0000256" key="6">
    <source>
        <dbReference type="ARBA" id="ARBA00032162"/>
    </source>
</evidence>
<dbReference type="PANTHER" id="PTHR11839">
    <property type="entry name" value="UDP/ADP-SUGAR PYROPHOSPHATASE"/>
    <property type="match status" value="1"/>
</dbReference>
<evidence type="ECO:0000256" key="7">
    <source>
        <dbReference type="ARBA" id="ARBA00032272"/>
    </source>
</evidence>
<organism evidence="9 10">
    <name type="scientific">Algoriphagus sediminis</name>
    <dbReference type="NCBI Taxonomy" id="3057113"/>
    <lineage>
        <taxon>Bacteria</taxon>
        <taxon>Pseudomonadati</taxon>
        <taxon>Bacteroidota</taxon>
        <taxon>Cytophagia</taxon>
        <taxon>Cytophagales</taxon>
        <taxon>Cyclobacteriaceae</taxon>
        <taxon>Algoriphagus</taxon>
    </lineage>
</organism>
<evidence type="ECO:0000256" key="3">
    <source>
        <dbReference type="ARBA" id="ARBA00007275"/>
    </source>
</evidence>
<name>A0ABT7YAD5_9BACT</name>
<dbReference type="Gene3D" id="3.90.79.10">
    <property type="entry name" value="Nucleoside Triphosphate Pyrophosphohydrolase"/>
    <property type="match status" value="1"/>
</dbReference>
<evidence type="ECO:0000256" key="1">
    <source>
        <dbReference type="ARBA" id="ARBA00000847"/>
    </source>
</evidence>
<keyword evidence="10" id="KW-1185">Reference proteome</keyword>
<dbReference type="GO" id="GO:0016787">
    <property type="term" value="F:hydrolase activity"/>
    <property type="evidence" value="ECO:0007669"/>
    <property type="project" value="UniProtKB-KW"/>
</dbReference>
<comment type="cofactor">
    <cofactor evidence="2">
        <name>Mg(2+)</name>
        <dbReference type="ChEBI" id="CHEBI:18420"/>
    </cofactor>
</comment>
<keyword evidence="5 9" id="KW-0378">Hydrolase</keyword>
<comment type="similarity">
    <text evidence="3">Belongs to the Nudix hydrolase family. NudK subfamily.</text>
</comment>
<evidence type="ECO:0000313" key="9">
    <source>
        <dbReference type="EMBL" id="MDN3203396.1"/>
    </source>
</evidence>
<dbReference type="PANTHER" id="PTHR11839:SF18">
    <property type="entry name" value="NUDIX HYDROLASE DOMAIN-CONTAINING PROTEIN"/>
    <property type="match status" value="1"/>
</dbReference>
<evidence type="ECO:0000259" key="8">
    <source>
        <dbReference type="PROSITE" id="PS51462"/>
    </source>
</evidence>
<evidence type="ECO:0000256" key="4">
    <source>
        <dbReference type="ARBA" id="ARBA00016377"/>
    </source>
</evidence>
<evidence type="ECO:0000313" key="10">
    <source>
        <dbReference type="Proteomes" id="UP001171916"/>
    </source>
</evidence>
<dbReference type="PROSITE" id="PS51462">
    <property type="entry name" value="NUDIX"/>
    <property type="match status" value="1"/>
</dbReference>
<dbReference type="InterPro" id="IPR000086">
    <property type="entry name" value="NUDIX_hydrolase_dom"/>
</dbReference>
<dbReference type="RefSeq" id="WP_289998958.1">
    <property type="nucleotide sequence ID" value="NZ_JAUEPH010000002.1"/>
</dbReference>
<feature type="domain" description="Nudix hydrolase" evidence="8">
    <location>
        <begin position="42"/>
        <end position="170"/>
    </location>
</feature>
<comment type="caution">
    <text evidence="9">The sequence shown here is derived from an EMBL/GenBank/DDBJ whole genome shotgun (WGS) entry which is preliminary data.</text>
</comment>
<dbReference type="Pfam" id="PF00293">
    <property type="entry name" value="NUDIX"/>
    <property type="match status" value="1"/>
</dbReference>
<gene>
    <name evidence="9" type="ORF">QVH07_04525</name>
</gene>
<accession>A0ABT7YAD5</accession>
<proteinExistence type="inferred from homology"/>
<protein>
    <recommendedName>
        <fullName evidence="4">GDP-mannose pyrophosphatase</fullName>
    </recommendedName>
    <alternativeName>
        <fullName evidence="6">GDP-mannose hydrolase</fullName>
    </alternativeName>
    <alternativeName>
        <fullName evidence="7">GDPMK</fullName>
    </alternativeName>
</protein>
<dbReference type="EMBL" id="JAUEPH010000002">
    <property type="protein sequence ID" value="MDN3203396.1"/>
    <property type="molecule type" value="Genomic_DNA"/>
</dbReference>
<evidence type="ECO:0000256" key="5">
    <source>
        <dbReference type="ARBA" id="ARBA00022801"/>
    </source>
</evidence>
<dbReference type="Proteomes" id="UP001171916">
    <property type="component" value="Unassembled WGS sequence"/>
</dbReference>
<dbReference type="InterPro" id="IPR015797">
    <property type="entry name" value="NUDIX_hydrolase-like_dom_sf"/>
</dbReference>